<reference evidence="5" key="1">
    <citation type="submission" date="2017-02" db="EMBL/GenBank/DDBJ databases">
        <title>SMRT sequencing of the wild medicinal fungus Ophiocordyceps sinensis mitochondrial genome reveals phylogenetic relationship and depicts a genome-wide modification map.</title>
        <authorList>
            <person name="Liu D."/>
            <person name="Kang X."/>
            <person name="Hu L."/>
        </authorList>
    </citation>
    <scope>NUCLEOTIDE SEQUENCE</scope>
</reference>
<gene>
    <name evidence="5" type="primary">orf801</name>
</gene>
<dbReference type="RefSeq" id="YP_009364319.1">
    <property type="nucleotide sequence ID" value="NC_034659.1"/>
</dbReference>
<organism evidence="5">
    <name type="scientific">Ophiocordyceps sinensis</name>
    <dbReference type="NCBI Taxonomy" id="72228"/>
    <lineage>
        <taxon>Eukaryota</taxon>
        <taxon>Fungi</taxon>
        <taxon>Dikarya</taxon>
        <taxon>Ascomycota</taxon>
        <taxon>Pezizomycotina</taxon>
        <taxon>Sordariomycetes</taxon>
        <taxon>Hypocreomycetidae</taxon>
        <taxon>Hypocreales</taxon>
        <taxon>Ophiocordycipitaceae</taxon>
        <taxon>Ophiocordyceps</taxon>
    </lineage>
</organism>
<dbReference type="AlphaFoldDB" id="A0A1W5T0H8"/>
<dbReference type="Pfam" id="PF01348">
    <property type="entry name" value="Intron_maturas2"/>
    <property type="match status" value="1"/>
</dbReference>
<accession>A0A1W5T0H8</accession>
<name>A0A1W5T0H8_9HYPO</name>
<dbReference type="EMBL" id="KY622006">
    <property type="protein sequence ID" value="ARF03420.1"/>
    <property type="molecule type" value="Genomic_DNA"/>
</dbReference>
<keyword evidence="2 5" id="KW-0496">Mitochondrion</keyword>
<dbReference type="PANTHER" id="PTHR34047">
    <property type="entry name" value="NUCLEAR INTRON MATURASE 1, MITOCHONDRIAL-RELATED"/>
    <property type="match status" value="1"/>
</dbReference>
<dbReference type="GO" id="GO:0005739">
    <property type="term" value="C:mitochondrion"/>
    <property type="evidence" value="ECO:0007669"/>
    <property type="project" value="UniProtKB-SubCell"/>
</dbReference>
<geneLocation type="mitochondrion" evidence="5"/>
<dbReference type="InterPro" id="IPR051083">
    <property type="entry name" value="GrpII_Intron_Splice-Mob/Def"/>
</dbReference>
<evidence type="ECO:0000259" key="4">
    <source>
        <dbReference type="PROSITE" id="PS50878"/>
    </source>
</evidence>
<evidence type="ECO:0000313" key="5">
    <source>
        <dbReference type="EMBL" id="ARF03420.1"/>
    </source>
</evidence>
<evidence type="ECO:0000256" key="2">
    <source>
        <dbReference type="ARBA" id="ARBA00023128"/>
    </source>
</evidence>
<evidence type="ECO:0000256" key="3">
    <source>
        <dbReference type="SAM" id="MobiDB-lite"/>
    </source>
</evidence>
<dbReference type="InterPro" id="IPR000477">
    <property type="entry name" value="RT_dom"/>
</dbReference>
<feature type="region of interest" description="Disordered" evidence="3">
    <location>
        <begin position="164"/>
        <end position="194"/>
    </location>
</feature>
<dbReference type="GO" id="GO:0006397">
    <property type="term" value="P:mRNA processing"/>
    <property type="evidence" value="ECO:0007669"/>
    <property type="project" value="InterPro"/>
</dbReference>
<proteinExistence type="predicted"/>
<dbReference type="PROSITE" id="PS50878">
    <property type="entry name" value="RT_POL"/>
    <property type="match status" value="1"/>
</dbReference>
<evidence type="ECO:0000256" key="1">
    <source>
        <dbReference type="ARBA" id="ARBA00004173"/>
    </source>
</evidence>
<dbReference type="GeneID" id="32888715"/>
<dbReference type="CDD" id="cd01651">
    <property type="entry name" value="RT_G2_intron"/>
    <property type="match status" value="1"/>
</dbReference>
<dbReference type="PANTHER" id="PTHR34047:SF8">
    <property type="entry name" value="PROTEIN YKFC"/>
    <property type="match status" value="1"/>
</dbReference>
<dbReference type="SUPFAM" id="SSF56672">
    <property type="entry name" value="DNA/RNA polymerases"/>
    <property type="match status" value="1"/>
</dbReference>
<dbReference type="InterPro" id="IPR024937">
    <property type="entry name" value="Domain_X"/>
</dbReference>
<feature type="domain" description="Reverse transcriptase" evidence="4">
    <location>
        <begin position="265"/>
        <end position="549"/>
    </location>
</feature>
<comment type="subcellular location">
    <subcellularLocation>
        <location evidence="1">Mitochondrion</location>
    </subcellularLocation>
</comment>
<dbReference type="Pfam" id="PF00078">
    <property type="entry name" value="RVT_1"/>
    <property type="match status" value="1"/>
</dbReference>
<feature type="compositionally biased region" description="Basic and acidic residues" evidence="3">
    <location>
        <begin position="169"/>
        <end position="189"/>
    </location>
</feature>
<protein>
    <recommendedName>
        <fullName evidence="4">Reverse transcriptase domain-containing protein</fullName>
    </recommendedName>
</protein>
<sequence length="798" mass="91847">MRALIREVCPDFIVYSSVLASALYKLRVITSYVANKYIVWVVDHKSLVRMGLPPIANKISRCSYAEDNKLDTQWRHLFRKCIPSRICRYIWDTAYSNNQSTVCRWEVSRQPGIGNSKIVQAAKAIGTLNGINCQPRDLIAYGWDPCSMGSVTRKRSFHSSLVVGTKGNSRSDLDNKELSISKKNRDGKVKSTKSTANPPLANIISLKLGELKTYDEKYNKIIQLISDPYFLYACYEQIKGKPGNMTRGINKQTLDGLNWTWFEKIAEKIKSGKFDFTHSRRIEIPKANSDKLRPLTIAPPRDKIVQKALQIILEAIWEKEFMDSSHGFRPGRSAHSALSLIYCGGQNFVWVIQGDISKCFDTIPHSIIMQQVKKRIVDTRVLEILNKFLQAVHIDPKSKQIVKSDTGIPQGGILSPILCNIVMHQFDEYLNKFSNSYEKGKKRRHNPVYQKIESMRRLAKTMMERKRLLRLLHNTKTGDSFDPNFRRMRYIRYADDFAIMITGTRNEAEMIKLNCKDILKTKCGVELHEDKTIITHMEDNKFKFLGAEIVKLKRTPTFFGKSSKGRSRVVVRRPLIKAPIQSMLEKLKTNGFIRQNHNQDYYPKHLGALVNLSHYDILAFYNSKIHGIINFYSFASNLNKLGRLIWYLQASCALTLARKFKLGTLKKAFKKLGQNLKCPETDKELFRPDNLKVRHLYQNTRDLIVPEKLLKGSWASKLTETKFGKSCTLCGTTSDIEMHHLRSVKDVRATLKTGDTTYAKWTGAMKRKQIPLCQYHHNLYHNGQLTHAEMREIERYTG</sequence>
<dbReference type="InterPro" id="IPR043502">
    <property type="entry name" value="DNA/RNA_pol_sf"/>
</dbReference>